<dbReference type="InterPro" id="IPR013534">
    <property type="entry name" value="Starch_synth_cat_dom"/>
</dbReference>
<reference evidence="11 12" key="1">
    <citation type="submission" date="2017-08" db="EMBL/GenBank/DDBJ databases">
        <title>Aliifodinibius alkalisoli sp. nov., isolated from saline alkaline soil.</title>
        <authorList>
            <person name="Liu D."/>
            <person name="Zhang G."/>
        </authorList>
    </citation>
    <scope>NUCLEOTIDE SEQUENCE [LARGE SCALE GENOMIC DNA]</scope>
    <source>
        <strain evidence="11 12">WN023</strain>
    </source>
</reference>
<dbReference type="GO" id="GO:0004373">
    <property type="term" value="F:alpha-1,4-glucan glucosyltransferase (UDP-glucose donor) activity"/>
    <property type="evidence" value="ECO:0007669"/>
    <property type="project" value="InterPro"/>
</dbReference>
<dbReference type="CDD" id="cd03791">
    <property type="entry name" value="GT5_Glycogen_synthase_DULL1-like"/>
    <property type="match status" value="1"/>
</dbReference>
<gene>
    <name evidence="8" type="primary">glgA</name>
    <name evidence="11" type="ORF">CK503_01590</name>
</gene>
<evidence type="ECO:0000313" key="12">
    <source>
        <dbReference type="Proteomes" id="UP000218831"/>
    </source>
</evidence>
<dbReference type="EC" id="2.4.1.21" evidence="8"/>
<accession>A0A2A2GF05</accession>
<evidence type="ECO:0000256" key="8">
    <source>
        <dbReference type="HAMAP-Rule" id="MF_00484"/>
    </source>
</evidence>
<evidence type="ECO:0000313" key="11">
    <source>
        <dbReference type="EMBL" id="PAU95780.1"/>
    </source>
</evidence>
<feature type="domain" description="Glycosyl transferase family 1" evidence="9">
    <location>
        <begin position="288"/>
        <end position="435"/>
    </location>
</feature>
<evidence type="ECO:0000256" key="3">
    <source>
        <dbReference type="ARBA" id="ARBA00004964"/>
    </source>
</evidence>
<comment type="caution">
    <text evidence="11">The sequence shown here is derived from an EMBL/GenBank/DDBJ whole genome shotgun (WGS) entry which is preliminary data.</text>
</comment>
<sequence length="479" mass="54773">MKIFHLSAECYPVAKVGGLADVVGALPKYLNDELAEASVVMPKYANEWMKEHTFETVLQGSAPLGDWQFEFSIQREAKDTLGFPLYVVDIPGRFDRPGIYTDADTGNSYWDDFERFASFQIAVLDWFNGIKEKPDLLHCHDHHTGLMPFMLTQCYRYNDLKHIPTVLTVHNAEYHGDYDRGKAHLLPNFDDQNFGLLDWDGKLNCLAAGLKTCWQITTVSESYMKELSYNSNGLEWLFQNEEQKSRGIINGIDTNVWDPETDPMIAHSFNKRKTAAGKRKNKKVLCEEFGLDPQYPTISFIGRLVYEKGADLLPDLFRSLLESEQSVNFIVLGTGDRELHHQFESMSNRFIGYFDAALDYNEPLAHQIYAGSDFMIMPSRVEPCGLNQMYCMRYGTVPIVRNVGGLKDTVVDISKDEGYGITFNDFTFHAAQDAVQRAIDLFKDGRKMAGVRKRIMNLDFSWNASAKEYIKMYTELIEQ</sequence>
<evidence type="ECO:0000256" key="4">
    <source>
        <dbReference type="ARBA" id="ARBA00010281"/>
    </source>
</evidence>
<dbReference type="HAMAP" id="MF_00484">
    <property type="entry name" value="Glycogen_synth"/>
    <property type="match status" value="1"/>
</dbReference>
<dbReference type="GO" id="GO:0009011">
    <property type="term" value="F:alpha-1,4-glucan glucosyltransferase (ADP-glucose donor) activity"/>
    <property type="evidence" value="ECO:0007669"/>
    <property type="project" value="UniProtKB-UniRule"/>
</dbReference>
<dbReference type="Proteomes" id="UP000218831">
    <property type="component" value="Unassembled WGS sequence"/>
</dbReference>
<dbReference type="InterPro" id="IPR011835">
    <property type="entry name" value="GS/SS"/>
</dbReference>
<keyword evidence="12" id="KW-1185">Reference proteome</keyword>
<dbReference type="NCBIfam" id="TIGR02095">
    <property type="entry name" value="glgA"/>
    <property type="match status" value="1"/>
</dbReference>
<dbReference type="RefSeq" id="WP_095605025.1">
    <property type="nucleotide sequence ID" value="NZ_NSKE01000001.1"/>
</dbReference>
<dbReference type="PANTHER" id="PTHR45825">
    <property type="entry name" value="GRANULE-BOUND STARCH SYNTHASE 1, CHLOROPLASTIC/AMYLOPLASTIC"/>
    <property type="match status" value="1"/>
</dbReference>
<protein>
    <recommendedName>
        <fullName evidence="8">Glycogen synthase</fullName>
        <ecNumber evidence="8">2.4.1.21</ecNumber>
    </recommendedName>
    <alternativeName>
        <fullName evidence="8">Starch [bacterial glycogen] synthase</fullName>
    </alternativeName>
</protein>
<dbReference type="PANTHER" id="PTHR45825:SF11">
    <property type="entry name" value="ALPHA AMYLASE DOMAIN-CONTAINING PROTEIN"/>
    <property type="match status" value="1"/>
</dbReference>
<keyword evidence="6 8" id="KW-0808">Transferase</keyword>
<comment type="catalytic activity">
    <reaction evidence="1 8">
        <text>[(1-&gt;4)-alpha-D-glucosyl](n) + ADP-alpha-D-glucose = [(1-&gt;4)-alpha-D-glucosyl](n+1) + ADP + H(+)</text>
        <dbReference type="Rhea" id="RHEA:18189"/>
        <dbReference type="Rhea" id="RHEA-COMP:9584"/>
        <dbReference type="Rhea" id="RHEA-COMP:9587"/>
        <dbReference type="ChEBI" id="CHEBI:15378"/>
        <dbReference type="ChEBI" id="CHEBI:15444"/>
        <dbReference type="ChEBI" id="CHEBI:57498"/>
        <dbReference type="ChEBI" id="CHEBI:456216"/>
        <dbReference type="EC" id="2.4.1.21"/>
    </reaction>
</comment>
<dbReference type="InterPro" id="IPR001296">
    <property type="entry name" value="Glyco_trans_1"/>
</dbReference>
<proteinExistence type="inferred from homology"/>
<feature type="domain" description="Starch synthase catalytic" evidence="10">
    <location>
        <begin position="2"/>
        <end position="239"/>
    </location>
</feature>
<evidence type="ECO:0000259" key="10">
    <source>
        <dbReference type="Pfam" id="PF08323"/>
    </source>
</evidence>
<evidence type="ECO:0000256" key="6">
    <source>
        <dbReference type="ARBA" id="ARBA00022679"/>
    </source>
</evidence>
<dbReference type="Pfam" id="PF00534">
    <property type="entry name" value="Glycos_transf_1"/>
    <property type="match status" value="1"/>
</dbReference>
<evidence type="ECO:0000256" key="5">
    <source>
        <dbReference type="ARBA" id="ARBA00022676"/>
    </source>
</evidence>
<keyword evidence="7 8" id="KW-0320">Glycogen biosynthesis</keyword>
<comment type="pathway">
    <text evidence="3 8">Glycan biosynthesis; glycogen biosynthesis.</text>
</comment>
<comment type="function">
    <text evidence="2 8">Synthesizes alpha-1,4-glucan chains using ADP-glucose.</text>
</comment>
<evidence type="ECO:0000256" key="1">
    <source>
        <dbReference type="ARBA" id="ARBA00001478"/>
    </source>
</evidence>
<dbReference type="EMBL" id="NSKE01000001">
    <property type="protein sequence ID" value="PAU95780.1"/>
    <property type="molecule type" value="Genomic_DNA"/>
</dbReference>
<evidence type="ECO:0000256" key="2">
    <source>
        <dbReference type="ARBA" id="ARBA00002764"/>
    </source>
</evidence>
<evidence type="ECO:0000259" key="9">
    <source>
        <dbReference type="Pfam" id="PF00534"/>
    </source>
</evidence>
<dbReference type="OrthoDB" id="9808590at2"/>
<feature type="binding site" evidence="8">
    <location>
        <position position="15"/>
    </location>
    <ligand>
        <name>ADP-alpha-D-glucose</name>
        <dbReference type="ChEBI" id="CHEBI:57498"/>
    </ligand>
</feature>
<name>A0A2A2GF05_9BACT</name>
<dbReference type="Pfam" id="PF08323">
    <property type="entry name" value="Glyco_transf_5"/>
    <property type="match status" value="1"/>
</dbReference>
<organism evidence="11 12">
    <name type="scientific">Fodinibius salipaludis</name>
    <dbReference type="NCBI Taxonomy" id="2032627"/>
    <lineage>
        <taxon>Bacteria</taxon>
        <taxon>Pseudomonadati</taxon>
        <taxon>Balneolota</taxon>
        <taxon>Balneolia</taxon>
        <taxon>Balneolales</taxon>
        <taxon>Balneolaceae</taxon>
        <taxon>Fodinibius</taxon>
    </lineage>
</organism>
<evidence type="ECO:0000256" key="7">
    <source>
        <dbReference type="ARBA" id="ARBA00023056"/>
    </source>
</evidence>
<dbReference type="Gene3D" id="3.40.50.2000">
    <property type="entry name" value="Glycogen Phosphorylase B"/>
    <property type="match status" value="2"/>
</dbReference>
<dbReference type="AlphaFoldDB" id="A0A2A2GF05"/>
<dbReference type="SUPFAM" id="SSF53756">
    <property type="entry name" value="UDP-Glycosyltransferase/glycogen phosphorylase"/>
    <property type="match status" value="1"/>
</dbReference>
<comment type="similarity">
    <text evidence="4 8">Belongs to the glycosyltransferase 1 family. Bacterial/plant glycogen synthase subfamily.</text>
</comment>
<dbReference type="GO" id="GO:0005978">
    <property type="term" value="P:glycogen biosynthetic process"/>
    <property type="evidence" value="ECO:0007669"/>
    <property type="project" value="UniProtKB-UniRule"/>
</dbReference>
<dbReference type="UniPathway" id="UPA00164"/>
<keyword evidence="5 8" id="KW-0328">Glycosyltransferase</keyword>